<dbReference type="PANTHER" id="PTHR45527">
    <property type="entry name" value="NONRIBOSOMAL PEPTIDE SYNTHETASE"/>
    <property type="match status" value="1"/>
</dbReference>
<feature type="domain" description="Carrier" evidence="6">
    <location>
        <begin position="590"/>
        <end position="668"/>
    </location>
</feature>
<dbReference type="InterPro" id="IPR040097">
    <property type="entry name" value="FAAL/FAAC"/>
</dbReference>
<dbReference type="InterPro" id="IPR025110">
    <property type="entry name" value="AMP-bd_C"/>
</dbReference>
<dbReference type="PROSITE" id="PS00455">
    <property type="entry name" value="AMP_BINDING"/>
    <property type="match status" value="3"/>
</dbReference>
<dbReference type="InterPro" id="IPR029058">
    <property type="entry name" value="AB_hydrolase_fold"/>
</dbReference>
<dbReference type="PANTHER" id="PTHR45527:SF14">
    <property type="entry name" value="PLIPASTATIN SYNTHASE SUBUNIT B"/>
    <property type="match status" value="1"/>
</dbReference>
<dbReference type="SUPFAM" id="SSF47336">
    <property type="entry name" value="ACP-like"/>
    <property type="match status" value="3"/>
</dbReference>
<dbReference type="InterPro" id="IPR023213">
    <property type="entry name" value="CAT-like_dom_sf"/>
</dbReference>
<feature type="domain" description="Carrier" evidence="6">
    <location>
        <begin position="2707"/>
        <end position="2782"/>
    </location>
</feature>
<dbReference type="CDD" id="cd12116">
    <property type="entry name" value="A_NRPS_Ta1_like"/>
    <property type="match status" value="1"/>
</dbReference>
<dbReference type="Gene3D" id="3.40.50.980">
    <property type="match status" value="4"/>
</dbReference>
<dbReference type="Gene3D" id="3.30.559.30">
    <property type="entry name" value="Nonribosomal peptide synthetase, condensation domain"/>
    <property type="match status" value="2"/>
</dbReference>
<dbReference type="SUPFAM" id="SSF52777">
    <property type="entry name" value="CoA-dependent acyltransferases"/>
    <property type="match status" value="4"/>
</dbReference>
<comment type="cofactor">
    <cofactor evidence="1">
        <name>pantetheine 4'-phosphate</name>
        <dbReference type="ChEBI" id="CHEBI:47942"/>
    </cofactor>
</comment>
<dbReference type="Gene3D" id="3.30.300.30">
    <property type="match status" value="3"/>
</dbReference>
<dbReference type="InterPro" id="IPR036736">
    <property type="entry name" value="ACP-like_sf"/>
</dbReference>
<dbReference type="SMART" id="SM00823">
    <property type="entry name" value="PKS_PP"/>
    <property type="match status" value="3"/>
</dbReference>
<dbReference type="Pfam" id="PF23024">
    <property type="entry name" value="AMP-dom_DIP2-like"/>
    <property type="match status" value="1"/>
</dbReference>
<dbReference type="InterPro" id="IPR042099">
    <property type="entry name" value="ANL_N_sf"/>
</dbReference>
<evidence type="ECO:0000256" key="3">
    <source>
        <dbReference type="ARBA" id="ARBA00022553"/>
    </source>
</evidence>
<dbReference type="InterPro" id="IPR000873">
    <property type="entry name" value="AMP-dep_synth/lig_dom"/>
</dbReference>
<comment type="caution">
    <text evidence="7">The sequence shown here is derived from an EMBL/GenBank/DDBJ whole genome shotgun (WGS) entry which is preliminary data.</text>
</comment>
<feature type="domain" description="Carrier" evidence="6">
    <location>
        <begin position="1663"/>
        <end position="1737"/>
    </location>
</feature>
<evidence type="ECO:0000313" key="8">
    <source>
        <dbReference type="Proteomes" id="UP001428290"/>
    </source>
</evidence>
<dbReference type="Gene3D" id="3.40.50.12780">
    <property type="entry name" value="N-terminal domain of ligase-like"/>
    <property type="match status" value="1"/>
</dbReference>
<protein>
    <submittedName>
        <fullName evidence="7">Tyrocidine synthase 3</fullName>
    </submittedName>
</protein>
<dbReference type="Pfam" id="PF00668">
    <property type="entry name" value="Condensation"/>
    <property type="match status" value="2"/>
</dbReference>
<dbReference type="Proteomes" id="UP001428290">
    <property type="component" value="Unassembled WGS sequence"/>
</dbReference>
<evidence type="ECO:0000256" key="5">
    <source>
        <dbReference type="ARBA" id="ARBA00023098"/>
    </source>
</evidence>
<evidence type="ECO:0000256" key="1">
    <source>
        <dbReference type="ARBA" id="ARBA00001957"/>
    </source>
</evidence>
<dbReference type="InterPro" id="IPR001242">
    <property type="entry name" value="Condensation_dom"/>
</dbReference>
<sequence>MSEASPCFHHDRFQKAIVFVLEHATLPPAATLVDVLRLNALEAPEQQAYRFLNGQFAPEDLSYAELDRRARQLASRLQALNAQGERVLLLNEPGLDYIVSFLGCLYAGAIAVPLYPPKLQQLERHLPRLLAVVANATPRFALVDPQFVSQIERLLAVAPQLQALHWLTCADLADPEAWQAPHLDAHSLAFLQYTSGSTGQPKGVMVSHGNLLANLAQIQQRFAHAATSQGVIWLPPYHDMGLIGGILQPLYSRFPVVLMSPVAFLQQPWRWLQAISDYRATSSGGPNFAYELCVRKITPAQRATLDLRSWRVAFNGAEPIRPNVLRQFAETFAEVGFDPAAFYPTYGMAEATLMVSGAYLPRLNQPEPDLVSCGTVINDHEVLIVDPVSLAVLPEAAVGEIWLRGPSVAQGYWANVELSKATFAAQPFERNEHFLRTGDLGFLRNAELYINGRLNDLIIIRGQNHYAHDLELSVEQAHSALQPQACAAFSLDVAGVEQLVLMQELRREQRQHDPAPIVAAIRQTLAQTHGLQAYAIVLLRPGQLPRTSSGKLQRYRCRELFLGGELTPIAQTIVARIDHELLEPQQIKELPIAEQSAAIANYLHHQFSRQLGFEVDVTLSIQQLGLDSLAAIEVQYQLEQDLGLVVSFGQLLGQQSLLDLADELAQQQSLVIPTIAPSAVSFGEQALWALDRLNPNSTAYTIARAWRFEQPLDPAYFAAAWANLAERHAALRTNFVEVDGAVQRVVHSTVESLLRLVDAKAWDATQLHDYLQAQANQPFDLANDRLVQVQLIAHPTGQVLLLLAHHTVVDLQSLAVLLHEAQQLYQALVEQRAWQLPSAADYREHVAWQQAWLASPAGQAAQQFWHNQTAEGLPTLDLPSDYPRHAQQRHAASYHYLIENSLLTRINKQPQTLLSRLLAGVALLLSRYSQQRQLVLATPTLGRNAASRSGIGYYVNPVLINWQYQPNLANTELLAYTQNQVLAAFEHQAYPFDLVLRSLQHDRHNPPIRVMVVLQQSPLGQALEIGGLALGREHTSMHFAEHQAQIIELAPNDLQFDITIIFALLEHGLGLRIDYDQGLFATATIAQLSQHLRQTLEFLVSKPQPVRELTLSTPTLAPLQAFETGCLTQWFEAQVAKTPDALGLTDGQQTWTYQQLNHQANQLAHYLRDHGIGAGRLVGLYLERSALVVVSILAVLKTGAAYLPIDPMYPAERVQFMLADAEVALLLADAELTEFSGTLIDLTQQVWHDQPTTNLELALDPAQLAYVIYTSGSTGKPKGSLLSHANVTRLFSSSQQHFNFNANDVWTLFHSYAFDFSVWEMWGALLYGGRLVVVPQALSRNPEDFYALLQRERVTVLNQTPSAFRQLMQVDQQCQANLALRWVIFGGEALDLATLRPWFERHGDSTPCLVNMYGITETTVHVTYRPLSLADLVGYSSVIGQPLADLQALVLDANLHPVPTGVYGELYIAGAGLAAGYLRRPDLTAERFIPHPWSQPAGQRLYKTGDLARWNQQGELEYRGRSDQQVKLRGFRIELGEIQAALLAHPAIREAVVDVASLEVAASIADAQPSQPTLNELRPFIKTALRQAPTLEQRLVAYVVATEPAPTISALRQCLRQRLPDYMLPAHMLLLERLPLTSHGKLDRAALPAINQQRPELETVYRAPSTGLEQQLASIWSGVLGVLTIGLDDNFFDLGGDSILSIKLRAQAAEQGLHFSLQQLFANPTIAELAPLVEPSSDQAELIAPFSLISAADRQLLPAEFEDAYPLARMQAGVIFHCQLEPTTPLYHDIFIYRIRVAFDADLLRQAVQQLIDRHAVLRTSFHMHGFSQPLQLVQRHVAAPLTIEDWRDLDEAAYQARQTAWIEQEKQRHFDWQTAPLIRFIVQRASDDSCDLVLSFHDTIFDGWSTASLLTELMLRYDGLLNQQPLDPAPPLVQYRDFVAQEQQVLGHPEAQAFWREALADASATPLPRWPRPATTSTMPDVAVLDVPVSAQLSQQLHELARQAHVPVKHVLLAAHMKVISLITGLTEVISGLETNGRLERHDGEKTIGVHLNMLPFRQHLAPMSWLSLIQQVFAAELALMPYRQIPLAELQRERRGQPWFETVFNYTHFHVFEQLQQLKQLEVIGGRGFGQTHFTLLAELNLNTFTGQLQIDLVGNLHELTCEQLTLIGHCYAQVLAAMVAEPNAGHHTHHHLTKADWVQLQAWNATEQPLIQTSLVTAFEQQVLQHPHALAVVAADQRLSYAELNQQANQRAHSLRQRGIGAEMLVAVCVERTSDLLISLLAVLKTGAGYLPLDPSYPEARLNWMLADSQAALLLTQPQFKSLFADTQIPVCYTDEKHTSITNLELVLDPAQLAYVIYTSGSTGQPKGVAISHAALSNFLQSMQMQPSLQPTDRLLAVTTVAFDIAGLELYLPLWVRATVVLAPANLAADGLALVELLQSHQITVLQATPSTWRILLATGWQAPTGFKALVGGESLPNDLTEQLLSAGVTLWNMYGPTETTIWSTAAALSQTPVHVGRPIANTEIYILDQALQPVPIGTPGDVYIGGLGLARGYHQRPDFTAEQFIPHPWSQLAGARLYQVGDRGRYLPDGSLELLGRSDQQIKLRGYRIELGEIESALRALPTIQQAAVAVWHEQLVAYVVADQHFEPAELQQQLRQQLPVYMLPRSYQRLDALPLTANGKLDRRRLPAPDQVLAPVTHGYVAPTTALQTELGAIWAQVFGVTQVGIYDDFFALGGHSLLATQLIIQIRQRFFVDLPLAQLFNAATVASLASLIEQLQTDQGQTADLATLLDELDQLSDDEARARLLADF</sequence>
<evidence type="ECO:0000313" key="7">
    <source>
        <dbReference type="EMBL" id="GAA5531103.1"/>
    </source>
</evidence>
<dbReference type="NCBIfam" id="TIGR01733">
    <property type="entry name" value="AA-adenyl-dom"/>
    <property type="match status" value="2"/>
</dbReference>
<evidence type="ECO:0000256" key="2">
    <source>
        <dbReference type="ARBA" id="ARBA00022450"/>
    </source>
</evidence>
<dbReference type="SUPFAM" id="SSF56801">
    <property type="entry name" value="Acetyl-CoA synthetase-like"/>
    <property type="match status" value="3"/>
</dbReference>
<dbReference type="Gene3D" id="3.40.50.1820">
    <property type="entry name" value="alpha/beta hydrolase"/>
    <property type="match status" value="1"/>
</dbReference>
<dbReference type="Pfam" id="PF13193">
    <property type="entry name" value="AMP-binding_C"/>
    <property type="match status" value="2"/>
</dbReference>
<dbReference type="Gene3D" id="3.30.559.10">
    <property type="entry name" value="Chloramphenicol acetyltransferase-like domain"/>
    <property type="match status" value="2"/>
</dbReference>
<dbReference type="InterPro" id="IPR010071">
    <property type="entry name" value="AA_adenyl_dom"/>
</dbReference>
<name>A0ABP9X8D1_9CHLR</name>
<reference evidence="7 8" key="1">
    <citation type="submission" date="2024-02" db="EMBL/GenBank/DDBJ databases">
        <title>Herpetosiphon gulosus NBRC 112829.</title>
        <authorList>
            <person name="Ichikawa N."/>
            <person name="Katano-Makiyama Y."/>
            <person name="Hidaka K."/>
        </authorList>
    </citation>
    <scope>NUCLEOTIDE SEQUENCE [LARGE SCALE GENOMIC DNA]</scope>
    <source>
        <strain evidence="7 8">NBRC 112829</strain>
    </source>
</reference>
<evidence type="ECO:0000256" key="4">
    <source>
        <dbReference type="ARBA" id="ARBA00022832"/>
    </source>
</evidence>
<dbReference type="PROSITE" id="PS50075">
    <property type="entry name" value="CARRIER"/>
    <property type="match status" value="3"/>
</dbReference>
<dbReference type="InterPro" id="IPR020806">
    <property type="entry name" value="PKS_PP-bd"/>
</dbReference>
<dbReference type="Pfam" id="PF00550">
    <property type="entry name" value="PP-binding"/>
    <property type="match status" value="3"/>
</dbReference>
<dbReference type="Pfam" id="PF00501">
    <property type="entry name" value="AMP-binding"/>
    <property type="match status" value="3"/>
</dbReference>
<keyword evidence="3" id="KW-0597">Phosphoprotein</keyword>
<keyword evidence="4" id="KW-0276">Fatty acid metabolism</keyword>
<keyword evidence="5" id="KW-0443">Lipid metabolism</keyword>
<dbReference type="InterPro" id="IPR045851">
    <property type="entry name" value="AMP-bd_C_sf"/>
</dbReference>
<proteinExistence type="predicted"/>
<dbReference type="PROSITE" id="PS00012">
    <property type="entry name" value="PHOSPHOPANTETHEINE"/>
    <property type="match status" value="1"/>
</dbReference>
<dbReference type="CDD" id="cd17643">
    <property type="entry name" value="A_NRPS_Cytc1-like"/>
    <property type="match status" value="1"/>
</dbReference>
<keyword evidence="8" id="KW-1185">Reference proteome</keyword>
<dbReference type="EMBL" id="BAABRU010000032">
    <property type="protein sequence ID" value="GAA5531103.1"/>
    <property type="molecule type" value="Genomic_DNA"/>
</dbReference>
<keyword evidence="2" id="KW-0596">Phosphopantetheine</keyword>
<evidence type="ECO:0000259" key="6">
    <source>
        <dbReference type="PROSITE" id="PS50075"/>
    </source>
</evidence>
<accession>A0ABP9X8D1</accession>
<dbReference type="InterPro" id="IPR009081">
    <property type="entry name" value="PP-bd_ACP"/>
</dbReference>
<dbReference type="CDD" id="cd05931">
    <property type="entry name" value="FAAL"/>
    <property type="match status" value="1"/>
</dbReference>
<organism evidence="7 8">
    <name type="scientific">Herpetosiphon gulosus</name>
    <dbReference type="NCBI Taxonomy" id="1973496"/>
    <lineage>
        <taxon>Bacteria</taxon>
        <taxon>Bacillati</taxon>
        <taxon>Chloroflexota</taxon>
        <taxon>Chloroflexia</taxon>
        <taxon>Herpetosiphonales</taxon>
        <taxon>Herpetosiphonaceae</taxon>
        <taxon>Herpetosiphon</taxon>
    </lineage>
</organism>
<gene>
    <name evidence="7" type="primary">tycC_2</name>
    <name evidence="7" type="ORF">Hgul01_04927</name>
</gene>
<dbReference type="Gene3D" id="1.10.1200.10">
    <property type="entry name" value="ACP-like"/>
    <property type="match status" value="2"/>
</dbReference>
<dbReference type="InterPro" id="IPR020845">
    <property type="entry name" value="AMP-binding_CS"/>
</dbReference>
<dbReference type="Gene3D" id="2.30.38.10">
    <property type="entry name" value="Luciferase, Domain 3"/>
    <property type="match status" value="2"/>
</dbReference>
<dbReference type="NCBIfam" id="NF003417">
    <property type="entry name" value="PRK04813.1"/>
    <property type="match status" value="4"/>
</dbReference>
<dbReference type="InterPro" id="IPR006162">
    <property type="entry name" value="Ppantetheine_attach_site"/>
</dbReference>